<dbReference type="EMBL" id="BJOU01000001">
    <property type="protein sequence ID" value="GED98225.1"/>
    <property type="molecule type" value="Genomic_DNA"/>
</dbReference>
<reference evidence="3" key="1">
    <citation type="submission" date="2019-06" db="EMBL/GenBank/DDBJ databases">
        <title>Gordonia isolated from sludge of a wastewater treatment plant.</title>
        <authorList>
            <person name="Tamura T."/>
            <person name="Aoyama K."/>
            <person name="Kang Y."/>
            <person name="Saito S."/>
            <person name="Akiyama N."/>
            <person name="Yazawa K."/>
            <person name="Gonoi T."/>
            <person name="Mikami Y."/>
        </authorList>
    </citation>
    <scope>NUCLEOTIDE SEQUENCE [LARGE SCALE GENOMIC DNA]</scope>
    <source>
        <strain evidence="3">NBRC 107697</strain>
    </source>
</reference>
<evidence type="ECO:0008006" key="4">
    <source>
        <dbReference type="Google" id="ProtNLM"/>
    </source>
</evidence>
<evidence type="ECO:0000256" key="1">
    <source>
        <dbReference type="SAM" id="Phobius"/>
    </source>
</evidence>
<organism evidence="2 3">
    <name type="scientific">Gordonia crocea</name>
    <dbReference type="NCBI Taxonomy" id="589162"/>
    <lineage>
        <taxon>Bacteria</taxon>
        <taxon>Bacillati</taxon>
        <taxon>Actinomycetota</taxon>
        <taxon>Actinomycetes</taxon>
        <taxon>Mycobacteriales</taxon>
        <taxon>Gordoniaceae</taxon>
        <taxon>Gordonia</taxon>
    </lineage>
</organism>
<accession>A0A7I9UYN4</accession>
<evidence type="ECO:0000313" key="2">
    <source>
        <dbReference type="EMBL" id="GED98225.1"/>
    </source>
</evidence>
<feature type="transmembrane region" description="Helical" evidence="1">
    <location>
        <begin position="12"/>
        <end position="33"/>
    </location>
</feature>
<name>A0A7I9UYN4_9ACTN</name>
<comment type="caution">
    <text evidence="2">The sequence shown here is derived from an EMBL/GenBank/DDBJ whole genome shotgun (WGS) entry which is preliminary data.</text>
</comment>
<keyword evidence="3" id="KW-1185">Reference proteome</keyword>
<evidence type="ECO:0000313" key="3">
    <source>
        <dbReference type="Proteomes" id="UP000444980"/>
    </source>
</evidence>
<feature type="transmembrane region" description="Helical" evidence="1">
    <location>
        <begin position="39"/>
        <end position="60"/>
    </location>
</feature>
<protein>
    <recommendedName>
        <fullName evidence="4">Holin</fullName>
    </recommendedName>
</protein>
<keyword evidence="1" id="KW-0812">Transmembrane</keyword>
<proteinExistence type="predicted"/>
<dbReference type="Proteomes" id="UP000444980">
    <property type="component" value="Unassembled WGS sequence"/>
</dbReference>
<dbReference type="AlphaFoldDB" id="A0A7I9UYN4"/>
<keyword evidence="1" id="KW-1133">Transmembrane helix</keyword>
<gene>
    <name evidence="2" type="ORF">nbrc107697_22640</name>
</gene>
<dbReference type="RefSeq" id="WP_161927440.1">
    <property type="nucleotide sequence ID" value="NZ_BJOU01000001.1"/>
</dbReference>
<sequence length="87" mass="9100">MSGSGFSFVRLALASLGSGFAVLVVSLPVIWAASQVHPWLALAVTVLALVAMIAAIGFVANRVVDKAAEQLREAKRTRPNPGTPSDR</sequence>
<keyword evidence="1" id="KW-0472">Membrane</keyword>